<dbReference type="InterPro" id="IPR016169">
    <property type="entry name" value="FAD-bd_PCMH_sub2"/>
</dbReference>
<evidence type="ECO:0000256" key="5">
    <source>
        <dbReference type="ARBA" id="ARBA00023002"/>
    </source>
</evidence>
<dbReference type="Pfam" id="PF08031">
    <property type="entry name" value="BBE"/>
    <property type="match status" value="1"/>
</dbReference>
<evidence type="ECO:0000259" key="7">
    <source>
        <dbReference type="PROSITE" id="PS51387"/>
    </source>
</evidence>
<proteinExistence type="inferred from homology"/>
<evidence type="ECO:0000313" key="9">
    <source>
        <dbReference type="Proteomes" id="UP000001514"/>
    </source>
</evidence>
<dbReference type="Proteomes" id="UP000001514">
    <property type="component" value="Unassembled WGS sequence"/>
</dbReference>
<dbReference type="eggNOG" id="ENOG502QQWK">
    <property type="taxonomic scope" value="Eukaryota"/>
</dbReference>
<evidence type="ECO:0000313" key="8">
    <source>
        <dbReference type="EMBL" id="EFJ36236.1"/>
    </source>
</evidence>
<dbReference type="AlphaFoldDB" id="D8QU47"/>
<comment type="similarity">
    <text evidence="2">Belongs to the oxygen-dependent FAD-linked oxidoreductase family.</text>
</comment>
<dbReference type="GO" id="GO:0016491">
    <property type="term" value="F:oxidoreductase activity"/>
    <property type="evidence" value="ECO:0000318"/>
    <property type="project" value="GO_Central"/>
</dbReference>
<keyword evidence="3" id="KW-0285">Flavoprotein</keyword>
<dbReference type="PROSITE" id="PS51387">
    <property type="entry name" value="FAD_PCMH"/>
    <property type="match status" value="1"/>
</dbReference>
<evidence type="ECO:0000256" key="6">
    <source>
        <dbReference type="SAM" id="SignalP"/>
    </source>
</evidence>
<dbReference type="InterPro" id="IPR016166">
    <property type="entry name" value="FAD-bd_PCMH"/>
</dbReference>
<dbReference type="KEGG" id="smo:SELMODRAFT_230086"/>
<dbReference type="SUPFAM" id="SSF55103">
    <property type="entry name" value="FAD-linked oxidases, C-terminal domain"/>
    <property type="match status" value="1"/>
</dbReference>
<comment type="cofactor">
    <cofactor evidence="1">
        <name>FAD</name>
        <dbReference type="ChEBI" id="CHEBI:57692"/>
    </cofactor>
</comment>
<dbReference type="Gramene" id="EFJ36236">
    <property type="protein sequence ID" value="EFJ36236"/>
    <property type="gene ID" value="SELMODRAFT_230086"/>
</dbReference>
<keyword evidence="6" id="KW-0732">Signal</keyword>
<feature type="domain" description="FAD-binding PCMH-type" evidence="7">
    <location>
        <begin position="119"/>
        <end position="306"/>
    </location>
</feature>
<dbReference type="HOGENOM" id="CLU_018354_4_4_1"/>
<keyword evidence="9" id="KW-1185">Reference proteome</keyword>
<keyword evidence="5" id="KW-0560">Oxidoreductase</keyword>
<accession>D8QU47</accession>
<protein>
    <recommendedName>
        <fullName evidence="7">FAD-binding PCMH-type domain-containing protein</fullName>
    </recommendedName>
</protein>
<dbReference type="InterPro" id="IPR006094">
    <property type="entry name" value="Oxid_FAD_bind_N"/>
</dbReference>
<evidence type="ECO:0000256" key="3">
    <source>
        <dbReference type="ARBA" id="ARBA00022630"/>
    </source>
</evidence>
<keyword evidence="4" id="KW-0274">FAD</keyword>
<sequence length="536" mass="58317">MKTAALPLLLIVIVAFQLAQSFRPPCQCTAFDRHCWPDSQSWATFNASIDGKLIRVVPPASPCHDPAFNRRACREARQRWSFPFWRADQPGAMQASNWESNGITDRCSIDSPRNSTCSQGSVPIYTVAARKASHIQAAVGFAAARNLRLVVKNTGHDYLGRSTAAGALSIWTHQMKSMRFHHRFLPRGCSRRSKDATYLPAVTVGAGVQWEELYQAVFDRKFVIVGGGSSSVGAAGGHPQGGGHSPLSPTFGLAADNVLEFSVVTADGSLVVANRCQNQDLYWAMRGGGGGTFGIAVTATHRLYPALDSLVFAQYNLSTPDKPSFQRTLARFTELHPSLERAGWAGTFAITNTTGLTLSCRDVDTANTGIATAGIPLLLASRLIPRTTVAYSPGNLAEVMVRIRELFPRVSLTGVFVGGGAVSRDDRDNAVNPAWRRALWHVILGRSWSDGDDRAEQRARAELSAANAMLIDLTPGSGAYGNEADFSEPQWQESLFGEHYTRLLAIKKRVDPAGIFRCHHCVGSEEWSEDLLCATR</sequence>
<organism evidence="9">
    <name type="scientific">Selaginella moellendorffii</name>
    <name type="common">Spikemoss</name>
    <dbReference type="NCBI Taxonomy" id="88036"/>
    <lineage>
        <taxon>Eukaryota</taxon>
        <taxon>Viridiplantae</taxon>
        <taxon>Streptophyta</taxon>
        <taxon>Embryophyta</taxon>
        <taxon>Tracheophyta</taxon>
        <taxon>Lycopodiopsida</taxon>
        <taxon>Selaginellales</taxon>
        <taxon>Selaginellaceae</taxon>
        <taxon>Selaginella</taxon>
    </lineage>
</organism>
<reference evidence="8 9" key="1">
    <citation type="journal article" date="2011" name="Science">
        <title>The Selaginella genome identifies genetic changes associated with the evolution of vascular plants.</title>
        <authorList>
            <person name="Banks J.A."/>
            <person name="Nishiyama T."/>
            <person name="Hasebe M."/>
            <person name="Bowman J.L."/>
            <person name="Gribskov M."/>
            <person name="dePamphilis C."/>
            <person name="Albert V.A."/>
            <person name="Aono N."/>
            <person name="Aoyama T."/>
            <person name="Ambrose B.A."/>
            <person name="Ashton N.W."/>
            <person name="Axtell M.J."/>
            <person name="Barker E."/>
            <person name="Barker M.S."/>
            <person name="Bennetzen J.L."/>
            <person name="Bonawitz N.D."/>
            <person name="Chapple C."/>
            <person name="Cheng C."/>
            <person name="Correa L.G."/>
            <person name="Dacre M."/>
            <person name="DeBarry J."/>
            <person name="Dreyer I."/>
            <person name="Elias M."/>
            <person name="Engstrom E.M."/>
            <person name="Estelle M."/>
            <person name="Feng L."/>
            <person name="Finet C."/>
            <person name="Floyd S.K."/>
            <person name="Frommer W.B."/>
            <person name="Fujita T."/>
            <person name="Gramzow L."/>
            <person name="Gutensohn M."/>
            <person name="Harholt J."/>
            <person name="Hattori M."/>
            <person name="Heyl A."/>
            <person name="Hirai T."/>
            <person name="Hiwatashi Y."/>
            <person name="Ishikawa M."/>
            <person name="Iwata M."/>
            <person name="Karol K.G."/>
            <person name="Koehler B."/>
            <person name="Kolukisaoglu U."/>
            <person name="Kubo M."/>
            <person name="Kurata T."/>
            <person name="Lalonde S."/>
            <person name="Li K."/>
            <person name="Li Y."/>
            <person name="Litt A."/>
            <person name="Lyons E."/>
            <person name="Manning G."/>
            <person name="Maruyama T."/>
            <person name="Michael T.P."/>
            <person name="Mikami K."/>
            <person name="Miyazaki S."/>
            <person name="Morinaga S."/>
            <person name="Murata T."/>
            <person name="Mueller-Roeber B."/>
            <person name="Nelson D.R."/>
            <person name="Obara M."/>
            <person name="Oguri Y."/>
            <person name="Olmstead R.G."/>
            <person name="Onodera N."/>
            <person name="Petersen B.L."/>
            <person name="Pils B."/>
            <person name="Prigge M."/>
            <person name="Rensing S.A."/>
            <person name="Riano-Pachon D.M."/>
            <person name="Roberts A.W."/>
            <person name="Sato Y."/>
            <person name="Scheller H.V."/>
            <person name="Schulz B."/>
            <person name="Schulz C."/>
            <person name="Shakirov E.V."/>
            <person name="Shibagaki N."/>
            <person name="Shinohara N."/>
            <person name="Shippen D.E."/>
            <person name="Soerensen I."/>
            <person name="Sotooka R."/>
            <person name="Sugimoto N."/>
            <person name="Sugita M."/>
            <person name="Sumikawa N."/>
            <person name="Tanurdzic M."/>
            <person name="Theissen G."/>
            <person name="Ulvskov P."/>
            <person name="Wakazuki S."/>
            <person name="Weng J.K."/>
            <person name="Willats W.W."/>
            <person name="Wipf D."/>
            <person name="Wolf P.G."/>
            <person name="Yang L."/>
            <person name="Zimmer A.D."/>
            <person name="Zhu Q."/>
            <person name="Mitros T."/>
            <person name="Hellsten U."/>
            <person name="Loque D."/>
            <person name="Otillar R."/>
            <person name="Salamov A."/>
            <person name="Schmutz J."/>
            <person name="Shapiro H."/>
            <person name="Lindquist E."/>
            <person name="Lucas S."/>
            <person name="Rokhsar D."/>
            <person name="Grigoriev I.V."/>
        </authorList>
    </citation>
    <scope>NUCLEOTIDE SEQUENCE [LARGE SCALE GENOMIC DNA]</scope>
</reference>
<dbReference type="InterPro" id="IPR012951">
    <property type="entry name" value="BBE"/>
</dbReference>
<evidence type="ECO:0000256" key="4">
    <source>
        <dbReference type="ARBA" id="ARBA00022827"/>
    </source>
</evidence>
<dbReference type="Pfam" id="PF01565">
    <property type="entry name" value="FAD_binding_4"/>
    <property type="match status" value="1"/>
</dbReference>
<dbReference type="PANTHER" id="PTHR13878">
    <property type="entry name" value="GULONOLACTONE OXIDASE"/>
    <property type="match status" value="1"/>
</dbReference>
<dbReference type="PANTHER" id="PTHR13878:SF91">
    <property type="entry name" value="FAD BINDING DOMAIN PROTEIN (AFU_ORTHOLOGUE AFUA_6G12070)-RELATED"/>
    <property type="match status" value="1"/>
</dbReference>
<dbReference type="InParanoid" id="D8QU47"/>
<name>D8QU47_SELML</name>
<gene>
    <name evidence="8" type="ORF">SELMODRAFT_230086</name>
</gene>
<dbReference type="GO" id="GO:0071949">
    <property type="term" value="F:FAD binding"/>
    <property type="evidence" value="ECO:0007669"/>
    <property type="project" value="InterPro"/>
</dbReference>
<dbReference type="Gene3D" id="3.30.465.10">
    <property type="match status" value="2"/>
</dbReference>
<dbReference type="InterPro" id="IPR036318">
    <property type="entry name" value="FAD-bd_PCMH-like_sf"/>
</dbReference>
<feature type="chain" id="PRO_5003121244" description="FAD-binding PCMH-type domain-containing protein" evidence="6">
    <location>
        <begin position="22"/>
        <end position="536"/>
    </location>
</feature>
<evidence type="ECO:0000256" key="1">
    <source>
        <dbReference type="ARBA" id="ARBA00001974"/>
    </source>
</evidence>
<dbReference type="InterPro" id="IPR050432">
    <property type="entry name" value="FAD-linked_Oxidoreductases_BP"/>
</dbReference>
<dbReference type="InterPro" id="IPR016164">
    <property type="entry name" value="FAD-linked_Oxase-like_C"/>
</dbReference>
<dbReference type="EMBL" id="GL377567">
    <property type="protein sequence ID" value="EFJ36236.1"/>
    <property type="molecule type" value="Genomic_DNA"/>
</dbReference>
<dbReference type="FunCoup" id="D8QU47">
    <property type="interactions" value="530"/>
</dbReference>
<dbReference type="OMA" id="HADNFHD"/>
<feature type="signal peptide" evidence="6">
    <location>
        <begin position="1"/>
        <end position="21"/>
    </location>
</feature>
<dbReference type="SUPFAM" id="SSF56176">
    <property type="entry name" value="FAD-binding/transporter-associated domain-like"/>
    <property type="match status" value="1"/>
</dbReference>
<evidence type="ECO:0000256" key="2">
    <source>
        <dbReference type="ARBA" id="ARBA00005466"/>
    </source>
</evidence>